<dbReference type="AlphaFoldDB" id="A0A8J5X4W0"/>
<evidence type="ECO:0000313" key="2">
    <source>
        <dbReference type="Proteomes" id="UP000729402"/>
    </source>
</evidence>
<evidence type="ECO:0000313" key="1">
    <source>
        <dbReference type="EMBL" id="KAG8100218.1"/>
    </source>
</evidence>
<dbReference type="Proteomes" id="UP000729402">
    <property type="component" value="Unassembled WGS sequence"/>
</dbReference>
<gene>
    <name evidence="1" type="ORF">GUJ93_ZPchr0013g36018</name>
</gene>
<accession>A0A8J5X4W0</accession>
<sequence>MVLFPFKQISFCFCSTLPSSTSSSLRPVFPFSSLCSPSPPNSTMPLPYTLWPASICHPTTPLPSTICMAPRHRHPLSSARCNAALRMAQRRPPHGATPLLPSVWLSVGGLVLRVSSGAFRCRLMNKPKQMDSLDVESMSMSGAHGHSNKVCSFPLHLCLWE</sequence>
<protein>
    <submittedName>
        <fullName evidence="1">Uncharacterized protein</fullName>
    </submittedName>
</protein>
<proteinExistence type="predicted"/>
<comment type="caution">
    <text evidence="1">The sequence shown here is derived from an EMBL/GenBank/DDBJ whole genome shotgun (WGS) entry which is preliminary data.</text>
</comment>
<dbReference type="EMBL" id="JAAALK010000079">
    <property type="protein sequence ID" value="KAG8100218.1"/>
    <property type="molecule type" value="Genomic_DNA"/>
</dbReference>
<organism evidence="1 2">
    <name type="scientific">Zizania palustris</name>
    <name type="common">Northern wild rice</name>
    <dbReference type="NCBI Taxonomy" id="103762"/>
    <lineage>
        <taxon>Eukaryota</taxon>
        <taxon>Viridiplantae</taxon>
        <taxon>Streptophyta</taxon>
        <taxon>Embryophyta</taxon>
        <taxon>Tracheophyta</taxon>
        <taxon>Spermatophyta</taxon>
        <taxon>Magnoliopsida</taxon>
        <taxon>Liliopsida</taxon>
        <taxon>Poales</taxon>
        <taxon>Poaceae</taxon>
        <taxon>BOP clade</taxon>
        <taxon>Oryzoideae</taxon>
        <taxon>Oryzeae</taxon>
        <taxon>Zizaniinae</taxon>
        <taxon>Zizania</taxon>
    </lineage>
</organism>
<reference evidence="1" key="1">
    <citation type="journal article" date="2021" name="bioRxiv">
        <title>Whole Genome Assembly and Annotation of Northern Wild Rice, Zizania palustris L., Supports a Whole Genome Duplication in the Zizania Genus.</title>
        <authorList>
            <person name="Haas M."/>
            <person name="Kono T."/>
            <person name="Macchietto M."/>
            <person name="Millas R."/>
            <person name="McGilp L."/>
            <person name="Shao M."/>
            <person name="Duquette J."/>
            <person name="Hirsch C.N."/>
            <person name="Kimball J."/>
        </authorList>
    </citation>
    <scope>NUCLEOTIDE SEQUENCE</scope>
    <source>
        <tissue evidence="1">Fresh leaf tissue</tissue>
    </source>
</reference>
<reference evidence="1" key="2">
    <citation type="submission" date="2021-02" db="EMBL/GenBank/DDBJ databases">
        <authorList>
            <person name="Kimball J.A."/>
            <person name="Haas M.W."/>
            <person name="Macchietto M."/>
            <person name="Kono T."/>
            <person name="Duquette J."/>
            <person name="Shao M."/>
        </authorList>
    </citation>
    <scope>NUCLEOTIDE SEQUENCE</scope>
    <source>
        <tissue evidence="1">Fresh leaf tissue</tissue>
    </source>
</reference>
<name>A0A8J5X4W0_ZIZPA</name>
<keyword evidence="2" id="KW-1185">Reference proteome</keyword>